<dbReference type="PANTHER" id="PTHR48467:SF1">
    <property type="entry name" value="GLUTAMATE SYNTHASE 1 [NADH], CHLOROPLASTIC-LIKE"/>
    <property type="match status" value="1"/>
</dbReference>
<sequence>MCGVSPKHVIKKEGDSLVSFKALSVQNSTLPAMVQILSGFATSDAFKCRSFLNSVFELLFQNWATSRDLKVWNHAELCALTYVTNIISASGKFILWADVDLYKQFVLQKSYVKFLVSVIGHEFPYPASAGLAIKDLHINIREADLLKTSADEEEMKNNLIRRMVFELLSKASSSASPHPSLGQRELYFTFFRKLEKFLESSDRSGYVDGVNFETTTLKTDRKQMLHNKELPKDCYKVSVDKSLVDATCIPDVGNNGFKIVKDAVGGVFAWPKDQVVLDPKDKPPKDGDGAWHAKIRIIDPDGEEFTKTLQSIPTTRKLFERESPWEIINLDHFYDT</sequence>
<organism evidence="7 8">
    <name type="scientific">Tanacetum coccineum</name>
    <dbReference type="NCBI Taxonomy" id="301880"/>
    <lineage>
        <taxon>Eukaryota</taxon>
        <taxon>Viridiplantae</taxon>
        <taxon>Streptophyta</taxon>
        <taxon>Embryophyta</taxon>
        <taxon>Tracheophyta</taxon>
        <taxon>Spermatophyta</taxon>
        <taxon>Magnoliopsida</taxon>
        <taxon>eudicotyledons</taxon>
        <taxon>Gunneridae</taxon>
        <taxon>Pentapetalae</taxon>
        <taxon>asterids</taxon>
        <taxon>campanulids</taxon>
        <taxon>Asterales</taxon>
        <taxon>Asteraceae</taxon>
        <taxon>Asteroideae</taxon>
        <taxon>Anthemideae</taxon>
        <taxon>Anthemidinae</taxon>
        <taxon>Tanacetum</taxon>
    </lineage>
</organism>
<dbReference type="Proteomes" id="UP001151760">
    <property type="component" value="Unassembled WGS sequence"/>
</dbReference>
<evidence type="ECO:0000313" key="8">
    <source>
        <dbReference type="Proteomes" id="UP001151760"/>
    </source>
</evidence>
<feature type="domain" description="DUF8039" evidence="6">
    <location>
        <begin position="216"/>
        <end position="277"/>
    </location>
</feature>
<evidence type="ECO:0000256" key="4">
    <source>
        <dbReference type="ARBA" id="ARBA00022857"/>
    </source>
</evidence>
<dbReference type="InterPro" id="IPR058352">
    <property type="entry name" value="DUF8039"/>
</dbReference>
<dbReference type="InterPro" id="IPR055275">
    <property type="entry name" value="Ferredox_Rdtase"/>
</dbReference>
<dbReference type="PANTHER" id="PTHR48467">
    <property type="entry name" value="GLUTAMATE SYNTHASE 1 [NADH], CHLOROPLASTIC-LIKE"/>
    <property type="match status" value="1"/>
</dbReference>
<evidence type="ECO:0000313" key="7">
    <source>
        <dbReference type="EMBL" id="GJT39634.1"/>
    </source>
</evidence>
<evidence type="ECO:0000256" key="2">
    <source>
        <dbReference type="ARBA" id="ARBA00022630"/>
    </source>
</evidence>
<name>A0ABQ5DKZ2_9ASTR</name>
<comment type="caution">
    <text evidence="7">The sequence shown here is derived from an EMBL/GenBank/DDBJ whole genome shotgun (WGS) entry which is preliminary data.</text>
</comment>
<evidence type="ECO:0000256" key="5">
    <source>
        <dbReference type="ARBA" id="ARBA00023002"/>
    </source>
</evidence>
<dbReference type="Gene3D" id="3.50.50.60">
    <property type="entry name" value="FAD/NAD(P)-binding domain"/>
    <property type="match status" value="1"/>
</dbReference>
<gene>
    <name evidence="7" type="ORF">Tco_0939499</name>
</gene>
<dbReference type="Pfam" id="PF26133">
    <property type="entry name" value="DUF8039"/>
    <property type="match status" value="1"/>
</dbReference>
<protein>
    <recommendedName>
        <fullName evidence="6">DUF8039 domain-containing protein</fullName>
    </recommendedName>
</protein>
<dbReference type="InterPro" id="IPR036188">
    <property type="entry name" value="FAD/NAD-bd_sf"/>
</dbReference>
<keyword evidence="4" id="KW-0521">NADP</keyword>
<evidence type="ECO:0000256" key="3">
    <source>
        <dbReference type="ARBA" id="ARBA00022827"/>
    </source>
</evidence>
<dbReference type="EMBL" id="BQNB010015403">
    <property type="protein sequence ID" value="GJT39634.1"/>
    <property type="molecule type" value="Genomic_DNA"/>
</dbReference>
<accession>A0ABQ5DKZ2</accession>
<proteinExistence type="predicted"/>
<keyword evidence="5" id="KW-0560">Oxidoreductase</keyword>
<keyword evidence="3" id="KW-0274">FAD</keyword>
<keyword evidence="8" id="KW-1185">Reference proteome</keyword>
<keyword evidence="2" id="KW-0285">Flavoprotein</keyword>
<evidence type="ECO:0000256" key="1">
    <source>
        <dbReference type="ARBA" id="ARBA00001974"/>
    </source>
</evidence>
<evidence type="ECO:0000259" key="6">
    <source>
        <dbReference type="Pfam" id="PF26133"/>
    </source>
</evidence>
<comment type="cofactor">
    <cofactor evidence="1">
        <name>FAD</name>
        <dbReference type="ChEBI" id="CHEBI:57692"/>
    </cofactor>
</comment>
<reference evidence="7" key="2">
    <citation type="submission" date="2022-01" db="EMBL/GenBank/DDBJ databases">
        <authorList>
            <person name="Yamashiro T."/>
            <person name="Shiraishi A."/>
            <person name="Satake H."/>
            <person name="Nakayama K."/>
        </authorList>
    </citation>
    <scope>NUCLEOTIDE SEQUENCE</scope>
</reference>
<reference evidence="7" key="1">
    <citation type="journal article" date="2022" name="Int. J. Mol. Sci.">
        <title>Draft Genome of Tanacetum Coccineum: Genomic Comparison of Closely Related Tanacetum-Family Plants.</title>
        <authorList>
            <person name="Yamashiro T."/>
            <person name="Shiraishi A."/>
            <person name="Nakayama K."/>
            <person name="Satake H."/>
        </authorList>
    </citation>
    <scope>NUCLEOTIDE SEQUENCE</scope>
</reference>